<organism evidence="4 5">
    <name type="scientific">Bacteroides acidifaciens</name>
    <dbReference type="NCBI Taxonomy" id="85831"/>
    <lineage>
        <taxon>Bacteria</taxon>
        <taxon>Pseudomonadati</taxon>
        <taxon>Bacteroidota</taxon>
        <taxon>Bacteroidia</taxon>
        <taxon>Bacteroidales</taxon>
        <taxon>Bacteroidaceae</taxon>
        <taxon>Bacteroides</taxon>
    </lineage>
</organism>
<dbReference type="InterPro" id="IPR000421">
    <property type="entry name" value="FA58C"/>
</dbReference>
<dbReference type="Gene3D" id="2.60.40.2030">
    <property type="match status" value="1"/>
</dbReference>
<evidence type="ECO:0000313" key="4">
    <source>
        <dbReference type="EMBL" id="TGY01083.1"/>
    </source>
</evidence>
<dbReference type="EMBL" id="SRZA01000048">
    <property type="protein sequence ID" value="TGY01083.1"/>
    <property type="molecule type" value="Genomic_DNA"/>
</dbReference>
<feature type="domain" description="DUF4989" evidence="3">
    <location>
        <begin position="22"/>
        <end position="314"/>
    </location>
</feature>
<feature type="chain" id="PRO_5020564840" evidence="1">
    <location>
        <begin position="21"/>
        <end position="448"/>
    </location>
</feature>
<evidence type="ECO:0000259" key="2">
    <source>
        <dbReference type="Pfam" id="PF00754"/>
    </source>
</evidence>
<evidence type="ECO:0000313" key="5">
    <source>
        <dbReference type="Proteomes" id="UP000305751"/>
    </source>
</evidence>
<feature type="domain" description="F5/8 type C" evidence="2">
    <location>
        <begin position="332"/>
        <end position="437"/>
    </location>
</feature>
<protein>
    <submittedName>
        <fullName evidence="4">DUF4989 domain-containing protein</fullName>
    </submittedName>
</protein>
<evidence type="ECO:0000256" key="1">
    <source>
        <dbReference type="SAM" id="SignalP"/>
    </source>
</evidence>
<dbReference type="RefSeq" id="WP_136014645.1">
    <property type="nucleotide sequence ID" value="NZ_SRZA01000048.1"/>
</dbReference>
<dbReference type="Pfam" id="PF00754">
    <property type="entry name" value="F5_F8_type_C"/>
    <property type="match status" value="1"/>
</dbReference>
<dbReference type="Proteomes" id="UP000305751">
    <property type="component" value="Unassembled WGS sequence"/>
</dbReference>
<keyword evidence="1" id="KW-0732">Signal</keyword>
<sequence length="448" mass="48999">MKAHYKLFLSLAIGSFVTFAGCQDDEVVDLVKYPVNQPAITIDGAEGASKATLTAVYKSDGTLELDGPATRTYTFHFAASPEDATVTFDIINTNIPKENVEISATKVVLPAGSTDASVTVALKDEDFSFAAPNYDATTYELGVKASVEGYKIGTEPIESKVVIEKEAYSASCYVVGENGNSATFERAFSQGTIVNPDPISYTFKMKLDKPVRKDVKVKLATTGLGEQFMNDITVTPAEIIIPAGERESADITWSITDDFLLTTADPETYTLVVTASAESEDPVVGDNKEENFLTFNVSKVFRNFGYVSDKVANWIELDKTGWSVELDPSARGNGNTLIDGKGGSNGNDVYKTGDFWFVVDMKSEKTMTGLGIDYYKNSGSASSPKKVTISTSIDNETWVTQGTVDTPQAYNHYFQFFTPQNIRYVKVELAERYNGYIDVTEVYVYNAQ</sequence>
<feature type="signal peptide" evidence="1">
    <location>
        <begin position="1"/>
        <end position="20"/>
    </location>
</feature>
<dbReference type="InterPro" id="IPR008979">
    <property type="entry name" value="Galactose-bd-like_sf"/>
</dbReference>
<accession>A0A4S2AJY3</accession>
<keyword evidence="5" id="KW-1185">Reference proteome</keyword>
<comment type="caution">
    <text evidence="4">The sequence shown here is derived from an EMBL/GenBank/DDBJ whole genome shotgun (WGS) entry which is preliminary data.</text>
</comment>
<dbReference type="AlphaFoldDB" id="A0A4S2AJY3"/>
<dbReference type="Gene3D" id="2.60.120.260">
    <property type="entry name" value="Galactose-binding domain-like"/>
    <property type="match status" value="1"/>
</dbReference>
<proteinExistence type="predicted"/>
<dbReference type="SUPFAM" id="SSF49785">
    <property type="entry name" value="Galactose-binding domain-like"/>
    <property type="match status" value="1"/>
</dbReference>
<name>A0A4S2AJY3_9BACE</name>
<dbReference type="InterPro" id="IPR038081">
    <property type="entry name" value="CalX-like_sf"/>
</dbReference>
<dbReference type="PROSITE" id="PS51257">
    <property type="entry name" value="PROKAR_LIPOPROTEIN"/>
    <property type="match status" value="1"/>
</dbReference>
<gene>
    <name evidence="4" type="ORF">E5356_13950</name>
</gene>
<dbReference type="Pfam" id="PF16379">
    <property type="entry name" value="DUF4989"/>
    <property type="match status" value="1"/>
</dbReference>
<reference evidence="4 5" key="1">
    <citation type="submission" date="2019-04" db="EMBL/GenBank/DDBJ databases">
        <title>Microbes associate with the intestines of laboratory mice.</title>
        <authorList>
            <person name="Navarre W."/>
            <person name="Wong E."/>
            <person name="Huang K."/>
            <person name="Tropini C."/>
            <person name="Ng K."/>
            <person name="Yu B."/>
        </authorList>
    </citation>
    <scope>NUCLEOTIDE SEQUENCE [LARGE SCALE GENOMIC DNA]</scope>
    <source>
        <strain evidence="4 5">NM70_E10</strain>
    </source>
</reference>
<evidence type="ECO:0000259" key="3">
    <source>
        <dbReference type="Pfam" id="PF16379"/>
    </source>
</evidence>
<dbReference type="InterPro" id="IPR032152">
    <property type="entry name" value="DUF4989"/>
</dbReference>